<name>A0A348B4H8_9CREN</name>
<organism evidence="2 4">
    <name type="scientific">Sulfodiicoccus acidiphilus</name>
    <dbReference type="NCBI Taxonomy" id="1670455"/>
    <lineage>
        <taxon>Archaea</taxon>
        <taxon>Thermoproteota</taxon>
        <taxon>Thermoprotei</taxon>
        <taxon>Sulfolobales</taxon>
        <taxon>Sulfolobaceae</taxon>
        <taxon>Sulfodiicoccus</taxon>
    </lineage>
</organism>
<feature type="transmembrane region" description="Helical" evidence="1">
    <location>
        <begin position="250"/>
        <end position="270"/>
    </location>
</feature>
<reference evidence="2" key="3">
    <citation type="journal article" date="2019" name="BMC Res. Notes">
        <title>Complete genome sequence of the Sulfodiicoccus acidiphilus strain HS-1T, the first crenarchaeon that lacks polB3, isolated from an acidic hot spring in Ohwaku-dani, Hakone, Japan.</title>
        <authorList>
            <person name="Sakai H.D."/>
            <person name="Kurosawa N."/>
        </authorList>
    </citation>
    <scope>NUCLEOTIDE SEQUENCE</scope>
    <source>
        <strain evidence="2">HS-1</strain>
    </source>
</reference>
<keyword evidence="1" id="KW-1133">Transmembrane helix</keyword>
<keyword evidence="4" id="KW-1185">Reference proteome</keyword>
<dbReference type="AlphaFoldDB" id="A0A348B4H8"/>
<sequence length="278" mass="30856">MGNLITIASYILTAHMDLLLMAELDEQTLSRIRSNFGVVNVAKRKLFISRGEEALVVSDRGKLRDAFVAARHYKRVTVYPTGDYGAAMELAGALREAGIDASIHPFEPTREEKGRTPSPPVKVRVGVILPEQRELLTWNVPEAPFFEVRHVRGEEVGLDVLGGNDCAHFPTYDVRTLIMKALLPFESKALTVEELTEDGEVSVKTPCQTLEGRVTLLRPNQWFTRFEIHEGEVRDGKFISFARRGDVLRLPLGMTFLAVLAPATAVSAILRGKLGFNA</sequence>
<evidence type="ECO:0000313" key="3">
    <source>
        <dbReference type="EMBL" id="GGU05262.1"/>
    </source>
</evidence>
<reference evidence="3" key="4">
    <citation type="submission" date="2020-09" db="EMBL/GenBank/DDBJ databases">
        <authorList>
            <person name="Sun Q."/>
            <person name="Ohkuma M."/>
        </authorList>
    </citation>
    <scope>NUCLEOTIDE SEQUENCE</scope>
    <source>
        <strain evidence="3">JCM 31740</strain>
    </source>
</reference>
<evidence type="ECO:0000313" key="4">
    <source>
        <dbReference type="Proteomes" id="UP000276741"/>
    </source>
</evidence>
<gene>
    <name evidence="3" type="ORF">GCM10007116_22190</name>
    <name evidence="2" type="ORF">HS1genome_1469</name>
</gene>
<dbReference type="EMBL" id="AP018553">
    <property type="protein sequence ID" value="BBD73080.1"/>
    <property type="molecule type" value="Genomic_DNA"/>
</dbReference>
<protein>
    <submittedName>
        <fullName evidence="2">Uncharacterized protein</fullName>
    </submittedName>
</protein>
<reference evidence="3" key="1">
    <citation type="journal article" date="2014" name="Int. J. Syst. Evol. Microbiol.">
        <title>Complete genome sequence of Corynebacterium casei LMG S-19264T (=DSM 44701T), isolated from a smear-ripened cheese.</title>
        <authorList>
            <consortium name="US DOE Joint Genome Institute (JGI-PGF)"/>
            <person name="Walter F."/>
            <person name="Albersmeier A."/>
            <person name="Kalinowski J."/>
            <person name="Ruckert C."/>
        </authorList>
    </citation>
    <scope>NUCLEOTIDE SEQUENCE</scope>
    <source>
        <strain evidence="3">JCM 31740</strain>
    </source>
</reference>
<dbReference type="KEGG" id="sacd:HS1genome_1469"/>
<keyword evidence="1" id="KW-0812">Transmembrane</keyword>
<keyword evidence="1" id="KW-0472">Membrane</keyword>
<dbReference type="Proteomes" id="UP000616143">
    <property type="component" value="Unassembled WGS sequence"/>
</dbReference>
<evidence type="ECO:0000313" key="2">
    <source>
        <dbReference type="EMBL" id="BBD73080.1"/>
    </source>
</evidence>
<dbReference type="Proteomes" id="UP000276741">
    <property type="component" value="Chromosome"/>
</dbReference>
<dbReference type="EMBL" id="BMQS01000033">
    <property type="protein sequence ID" value="GGU05262.1"/>
    <property type="molecule type" value="Genomic_DNA"/>
</dbReference>
<evidence type="ECO:0000256" key="1">
    <source>
        <dbReference type="SAM" id="Phobius"/>
    </source>
</evidence>
<accession>A0A348B4H8</accession>
<reference evidence="4" key="2">
    <citation type="submission" date="2018-04" db="EMBL/GenBank/DDBJ databases">
        <title>Complete genome sequence of Sulfodiicoccus acidiphilus strain HS-1.</title>
        <authorList>
            <person name="Sakai H.D."/>
            <person name="Kurosawa N."/>
        </authorList>
    </citation>
    <scope>NUCLEOTIDE SEQUENCE [LARGE SCALE GENOMIC DNA]</scope>
    <source>
        <strain evidence="4">HS-1</strain>
    </source>
</reference>
<proteinExistence type="predicted"/>